<accession>A0ABX1T1D5</accession>
<evidence type="ECO:0000256" key="1">
    <source>
        <dbReference type="SAM" id="Phobius"/>
    </source>
</evidence>
<evidence type="ECO:0008006" key="4">
    <source>
        <dbReference type="Google" id="ProtNLM"/>
    </source>
</evidence>
<dbReference type="EMBL" id="LANA01000001">
    <property type="protein sequence ID" value="NMN67279.1"/>
    <property type="molecule type" value="Genomic_DNA"/>
</dbReference>
<dbReference type="Proteomes" id="UP001166004">
    <property type="component" value="Unassembled WGS sequence"/>
</dbReference>
<organism evidence="2 3">
    <name type="scientific">Pelagibacter ubique</name>
    <dbReference type="NCBI Taxonomy" id="198252"/>
    <lineage>
        <taxon>Bacteria</taxon>
        <taxon>Pseudomonadati</taxon>
        <taxon>Pseudomonadota</taxon>
        <taxon>Alphaproteobacteria</taxon>
        <taxon>Candidatus Pelagibacterales</taxon>
        <taxon>Candidatus Pelagibacteraceae</taxon>
        <taxon>Candidatus Pelagibacter</taxon>
    </lineage>
</organism>
<gene>
    <name evidence="2" type="ORF">VP91_00004210</name>
</gene>
<feature type="transmembrane region" description="Helical" evidence="1">
    <location>
        <begin position="6"/>
        <end position="25"/>
    </location>
</feature>
<keyword evidence="1" id="KW-0812">Transmembrane</keyword>
<keyword evidence="3" id="KW-1185">Reference proteome</keyword>
<keyword evidence="1" id="KW-1133">Transmembrane helix</keyword>
<evidence type="ECO:0000313" key="3">
    <source>
        <dbReference type="Proteomes" id="UP001166004"/>
    </source>
</evidence>
<keyword evidence="1" id="KW-0472">Membrane</keyword>
<reference evidence="2 3" key="1">
    <citation type="submission" date="2019-07" db="EMBL/GenBank/DDBJ databases">
        <title>SAR11 Genome Evolution.</title>
        <authorList>
            <person name="Giovannoni S."/>
        </authorList>
    </citation>
    <scope>NUCLEOTIDE SEQUENCE [LARGE SCALE GENOMIC DNA]</scope>
    <source>
        <strain evidence="2 3">HTCC9565</strain>
    </source>
</reference>
<evidence type="ECO:0000313" key="2">
    <source>
        <dbReference type="EMBL" id="NMN67279.1"/>
    </source>
</evidence>
<comment type="caution">
    <text evidence="2">The sequence shown here is derived from an EMBL/GenBank/DDBJ whole genome shotgun (WGS) entry which is preliminary data.</text>
</comment>
<dbReference type="RefSeq" id="WP_169035781.1">
    <property type="nucleotide sequence ID" value="NZ_LANA01000001.1"/>
</dbReference>
<sequence length="153" mass="18349">MKIYNQIFIIILIFINSCGYNPIYLEKKNYFSITSIELKDKNQISYKIKNSLKKYINIENKPKTYAVSIKSNKQIRTTSKDKKGNAKTLEYKISVQMVFSDLDNKYEKTFEETFGYQNRSNKFNLKRYENDIQNNLIEKIVFDINQFLYQLEK</sequence>
<protein>
    <recommendedName>
        <fullName evidence="4">Lipoprotein</fullName>
    </recommendedName>
</protein>
<name>A0ABX1T1D5_PELUQ</name>
<proteinExistence type="predicted"/>